<evidence type="ECO:0000313" key="2">
    <source>
        <dbReference type="EMBL" id="CAK0779791.1"/>
    </source>
</evidence>
<dbReference type="Pfam" id="PF05347">
    <property type="entry name" value="Complex1_LYR"/>
    <property type="match status" value="1"/>
</dbReference>
<sequence>MAQRANVLRAYRELLDLAKRLPIDKRNASLEEARKAMRSNQSEVDPVKQTDLLKELVAKVSFLRMTTPKTYRDRRTRHGSVTLVMRDGALVEGQGTSESRVADGTMSMEEARTRNKQLLKRQHFGRDPPDVRKFF</sequence>
<comment type="caution">
    <text evidence="2">The sequence shown here is derived from an EMBL/GenBank/DDBJ whole genome shotgun (WGS) entry which is preliminary data.</text>
</comment>
<name>A0AAV1I5A3_9CHLO</name>
<accession>A0AAV1I5A3</accession>
<dbReference type="EMBL" id="CAUYUE010000006">
    <property type="protein sequence ID" value="CAK0779791.1"/>
    <property type="molecule type" value="Genomic_DNA"/>
</dbReference>
<organism evidence="2 3">
    <name type="scientific">Coccomyxa viridis</name>
    <dbReference type="NCBI Taxonomy" id="1274662"/>
    <lineage>
        <taxon>Eukaryota</taxon>
        <taxon>Viridiplantae</taxon>
        <taxon>Chlorophyta</taxon>
        <taxon>core chlorophytes</taxon>
        <taxon>Trebouxiophyceae</taxon>
        <taxon>Trebouxiophyceae incertae sedis</taxon>
        <taxon>Coccomyxaceae</taxon>
        <taxon>Coccomyxa</taxon>
    </lineage>
</organism>
<keyword evidence="3" id="KW-1185">Reference proteome</keyword>
<protein>
    <recommendedName>
        <fullName evidence="1">Complex 1 LYR protein domain-containing protein</fullName>
    </recommendedName>
</protein>
<feature type="domain" description="Complex 1 LYR protein" evidence="1">
    <location>
        <begin position="6"/>
        <end position="55"/>
    </location>
</feature>
<evidence type="ECO:0000259" key="1">
    <source>
        <dbReference type="Pfam" id="PF05347"/>
    </source>
</evidence>
<dbReference type="InterPro" id="IPR008011">
    <property type="entry name" value="Complex1_LYR_dom"/>
</dbReference>
<proteinExistence type="predicted"/>
<gene>
    <name evidence="2" type="ORF">CVIRNUC_004853</name>
</gene>
<evidence type="ECO:0000313" key="3">
    <source>
        <dbReference type="Proteomes" id="UP001314263"/>
    </source>
</evidence>
<reference evidence="2 3" key="1">
    <citation type="submission" date="2023-10" db="EMBL/GenBank/DDBJ databases">
        <authorList>
            <person name="Maclean D."/>
            <person name="Macfadyen A."/>
        </authorList>
    </citation>
    <scope>NUCLEOTIDE SEQUENCE [LARGE SCALE GENOMIC DNA]</scope>
</reference>
<dbReference type="AlphaFoldDB" id="A0AAV1I5A3"/>
<dbReference type="Proteomes" id="UP001314263">
    <property type="component" value="Unassembled WGS sequence"/>
</dbReference>